<dbReference type="AlphaFoldDB" id="A0AAW9QXG9"/>
<proteinExistence type="predicted"/>
<organism evidence="1 2">
    <name type="scientific">Pannus brasiliensis CCIBt3594</name>
    <dbReference type="NCBI Taxonomy" id="1427578"/>
    <lineage>
        <taxon>Bacteria</taxon>
        <taxon>Bacillati</taxon>
        <taxon>Cyanobacteriota</taxon>
        <taxon>Cyanophyceae</taxon>
        <taxon>Oscillatoriophycideae</taxon>
        <taxon>Chroococcales</taxon>
        <taxon>Microcystaceae</taxon>
        <taxon>Pannus</taxon>
    </lineage>
</organism>
<gene>
    <name evidence="1" type="ORF">V0288_23775</name>
</gene>
<dbReference type="EMBL" id="JBAFSM010000078">
    <property type="protein sequence ID" value="MEG3440170.1"/>
    <property type="molecule type" value="Genomic_DNA"/>
</dbReference>
<dbReference type="RefSeq" id="WP_332867640.1">
    <property type="nucleotide sequence ID" value="NZ_JBAFSM010000078.1"/>
</dbReference>
<reference evidence="1 2" key="1">
    <citation type="submission" date="2024-01" db="EMBL/GenBank/DDBJ databases">
        <title>Genomic insights into the taxonomy and metabolism of the cyanobacterium Pannus brasiliensis CCIBt3594.</title>
        <authorList>
            <person name="Machado M."/>
            <person name="Botero N.B."/>
            <person name="Andreote A.P.D."/>
            <person name="Feitosa A.M.T."/>
            <person name="Popin R."/>
            <person name="Sivonen K."/>
            <person name="Fiore M.F."/>
        </authorList>
    </citation>
    <scope>NUCLEOTIDE SEQUENCE [LARGE SCALE GENOMIC DNA]</scope>
    <source>
        <strain evidence="1 2">CCIBt3594</strain>
    </source>
</reference>
<protein>
    <submittedName>
        <fullName evidence="1">Uncharacterized protein</fullName>
    </submittedName>
</protein>
<evidence type="ECO:0000313" key="2">
    <source>
        <dbReference type="Proteomes" id="UP001328733"/>
    </source>
</evidence>
<sequence>MPKPDEPEISTSIVRAIADTEISDAITELGDITIDLFLNDSFLRDLPVLGFLLKFIRSGRDIRDYFFTRKIFKFCQSTKLTEKERSKFSEKLAEDPRFARDTGEKLMIIIDQLDEIDKIPMLAKLFKAYIDDRIDRALFRRLASAIDKAFIDDLNSLLKLEDLYERPPFFKQLLLSGLTEMSDQLSVTNWEKQRARGRGLAPLRPSSVHPFQNSNDDYVNLRFEVSELGKLFIEIVKETEDNG</sequence>
<evidence type="ECO:0000313" key="1">
    <source>
        <dbReference type="EMBL" id="MEG3440170.1"/>
    </source>
</evidence>
<name>A0AAW9QXG9_9CHRO</name>
<dbReference type="Proteomes" id="UP001328733">
    <property type="component" value="Unassembled WGS sequence"/>
</dbReference>
<keyword evidence="2" id="KW-1185">Reference proteome</keyword>
<accession>A0AAW9QXG9</accession>
<comment type="caution">
    <text evidence="1">The sequence shown here is derived from an EMBL/GenBank/DDBJ whole genome shotgun (WGS) entry which is preliminary data.</text>
</comment>